<sequence>MTGKTHMAVGACAATLMLPSNDIKIILVGTALSVVGSLIVDIDTPKSKGATFLKNLFGCTIILLILGLVVKEKFNINIFNYITQNTEFSKIIPALCILLILIVLGLKAPHRSFTHSIIGFILFTIPIYMMTGELYKWFAIGYIAHILADMLNKKEIKILYPVKKGIALSLCSADGIIDKLLFIGSVGIIVLAYASYIGSLW</sequence>
<dbReference type="InterPro" id="IPR007404">
    <property type="entry name" value="YdjM-like"/>
</dbReference>
<comment type="caution">
    <text evidence="2">The sequence shown here is derived from an EMBL/GenBank/DDBJ whole genome shotgun (WGS) entry which is preliminary data.</text>
</comment>
<evidence type="ECO:0000256" key="1">
    <source>
        <dbReference type="SAM" id="Phobius"/>
    </source>
</evidence>
<feature type="transmembrane region" description="Helical" evidence="1">
    <location>
        <begin position="113"/>
        <end position="129"/>
    </location>
</feature>
<dbReference type="PANTHER" id="PTHR35531">
    <property type="entry name" value="INNER MEMBRANE PROTEIN YBCI-RELATED"/>
    <property type="match status" value="1"/>
</dbReference>
<proteinExistence type="predicted"/>
<keyword evidence="1" id="KW-0472">Membrane</keyword>
<protein>
    <submittedName>
        <fullName evidence="2">Inner membrane protein</fullName>
    </submittedName>
</protein>
<dbReference type="Pfam" id="PF04307">
    <property type="entry name" value="YdjM"/>
    <property type="match status" value="1"/>
</dbReference>
<keyword evidence="1" id="KW-1133">Transmembrane helix</keyword>
<dbReference type="RefSeq" id="WP_077866120.1">
    <property type="nucleotide sequence ID" value="NZ_LZYZ01000006.1"/>
</dbReference>
<evidence type="ECO:0000313" key="3">
    <source>
        <dbReference type="Proteomes" id="UP000191154"/>
    </source>
</evidence>
<dbReference type="AlphaFoldDB" id="A0A1S8N281"/>
<evidence type="ECO:0000313" key="2">
    <source>
        <dbReference type="EMBL" id="OOM10411.1"/>
    </source>
</evidence>
<dbReference type="PANTHER" id="PTHR35531:SF1">
    <property type="entry name" value="INNER MEMBRANE PROTEIN YBCI-RELATED"/>
    <property type="match status" value="1"/>
</dbReference>
<feature type="transmembrane region" description="Helical" evidence="1">
    <location>
        <begin position="23"/>
        <end position="40"/>
    </location>
</feature>
<feature type="transmembrane region" description="Helical" evidence="1">
    <location>
        <begin position="90"/>
        <end position="106"/>
    </location>
</feature>
<accession>A0A1S8N281</accession>
<gene>
    <name evidence="2" type="ORF">CLOSAC_30320</name>
</gene>
<reference evidence="2 3" key="1">
    <citation type="submission" date="2016-05" db="EMBL/GenBank/DDBJ databases">
        <title>Microbial solvent formation.</title>
        <authorList>
            <person name="Poehlein A."/>
            <person name="Montoya Solano J.D."/>
            <person name="Flitsch S."/>
            <person name="Krabben P."/>
            <person name="Duerre P."/>
            <person name="Daniel R."/>
        </authorList>
    </citation>
    <scope>NUCLEOTIDE SEQUENCE [LARGE SCALE GENOMIC DNA]</scope>
    <source>
        <strain evidence="2 3">L1-8</strain>
    </source>
</reference>
<keyword evidence="1" id="KW-0812">Transmembrane</keyword>
<dbReference type="STRING" id="169679.CSACC_21480"/>
<name>A0A1S8N281_CLOSA</name>
<feature type="transmembrane region" description="Helical" evidence="1">
    <location>
        <begin position="52"/>
        <end position="70"/>
    </location>
</feature>
<feature type="transmembrane region" description="Helical" evidence="1">
    <location>
        <begin position="180"/>
        <end position="198"/>
    </location>
</feature>
<organism evidence="2 3">
    <name type="scientific">Clostridium saccharobutylicum</name>
    <dbReference type="NCBI Taxonomy" id="169679"/>
    <lineage>
        <taxon>Bacteria</taxon>
        <taxon>Bacillati</taxon>
        <taxon>Bacillota</taxon>
        <taxon>Clostridia</taxon>
        <taxon>Eubacteriales</taxon>
        <taxon>Clostridiaceae</taxon>
        <taxon>Clostridium</taxon>
    </lineage>
</organism>
<dbReference type="EMBL" id="LZYZ01000006">
    <property type="protein sequence ID" value="OOM10411.1"/>
    <property type="molecule type" value="Genomic_DNA"/>
</dbReference>
<dbReference type="Proteomes" id="UP000191154">
    <property type="component" value="Unassembled WGS sequence"/>
</dbReference>